<feature type="DNA-binding region" description="H-T-H motif" evidence="2">
    <location>
        <begin position="26"/>
        <end position="45"/>
    </location>
</feature>
<gene>
    <name evidence="4" type="ORF">ACE3NQ_00310</name>
</gene>
<dbReference type="RefSeq" id="WP_375523199.1">
    <property type="nucleotide sequence ID" value="NZ_JBHILM010000001.1"/>
</dbReference>
<proteinExistence type="predicted"/>
<organism evidence="4 5">
    <name type="scientific">Paenibacillus terreus</name>
    <dbReference type="NCBI Taxonomy" id="1387834"/>
    <lineage>
        <taxon>Bacteria</taxon>
        <taxon>Bacillati</taxon>
        <taxon>Bacillota</taxon>
        <taxon>Bacilli</taxon>
        <taxon>Bacillales</taxon>
        <taxon>Paenibacillaceae</taxon>
        <taxon>Paenibacillus</taxon>
    </lineage>
</organism>
<dbReference type="EMBL" id="JBHILM010000001">
    <property type="protein sequence ID" value="MFB5679350.1"/>
    <property type="molecule type" value="Genomic_DNA"/>
</dbReference>
<dbReference type="Proteomes" id="UP001580407">
    <property type="component" value="Unassembled WGS sequence"/>
</dbReference>
<comment type="caution">
    <text evidence="4">The sequence shown here is derived from an EMBL/GenBank/DDBJ whole genome shotgun (WGS) entry which is preliminary data.</text>
</comment>
<dbReference type="PANTHER" id="PTHR43479:SF11">
    <property type="entry name" value="ACREF_ENVCD OPERON REPRESSOR-RELATED"/>
    <property type="match status" value="1"/>
</dbReference>
<keyword evidence="1 2" id="KW-0238">DNA-binding</keyword>
<dbReference type="PROSITE" id="PS50977">
    <property type="entry name" value="HTH_TETR_2"/>
    <property type="match status" value="1"/>
</dbReference>
<dbReference type="Pfam" id="PF00440">
    <property type="entry name" value="TetR_N"/>
    <property type="match status" value="1"/>
</dbReference>
<sequence>MKKQTQELIFNGALKAFSERGYNETNMEEIARVCGIAKGTLYYNFKNKQELYIYILKMGMEQFVCRIREVMDPIPREHVVERVEQLIKVHYDFTREEQDFCRLLTSKGWVSQDQHFDIRQVLADYFQFMEAEIDSGKGQGYISPTLDTQTTANCLFGLFIFMPMRIIVWGDTSNLPEVRSTVKEFIYNALGLKAPNKSWSDEL</sequence>
<protein>
    <submittedName>
        <fullName evidence="4">TetR/AcrR family transcriptional regulator</fullName>
    </submittedName>
</protein>
<dbReference type="PRINTS" id="PR00455">
    <property type="entry name" value="HTHTETR"/>
</dbReference>
<dbReference type="SUPFAM" id="SSF46689">
    <property type="entry name" value="Homeodomain-like"/>
    <property type="match status" value="1"/>
</dbReference>
<dbReference type="InterPro" id="IPR009057">
    <property type="entry name" value="Homeodomain-like_sf"/>
</dbReference>
<evidence type="ECO:0000259" key="3">
    <source>
        <dbReference type="PROSITE" id="PS50977"/>
    </source>
</evidence>
<dbReference type="Gene3D" id="1.10.10.60">
    <property type="entry name" value="Homeodomain-like"/>
    <property type="match status" value="1"/>
</dbReference>
<dbReference type="SUPFAM" id="SSF48498">
    <property type="entry name" value="Tetracyclin repressor-like, C-terminal domain"/>
    <property type="match status" value="1"/>
</dbReference>
<feature type="domain" description="HTH tetR-type" evidence="3">
    <location>
        <begin position="3"/>
        <end position="63"/>
    </location>
</feature>
<dbReference type="InterPro" id="IPR001647">
    <property type="entry name" value="HTH_TetR"/>
</dbReference>
<dbReference type="Pfam" id="PF08359">
    <property type="entry name" value="TetR_C_4"/>
    <property type="match status" value="1"/>
</dbReference>
<accession>A0ABV5B0Y2</accession>
<dbReference type="Gene3D" id="1.10.357.10">
    <property type="entry name" value="Tetracycline Repressor, domain 2"/>
    <property type="match status" value="1"/>
</dbReference>
<evidence type="ECO:0000313" key="5">
    <source>
        <dbReference type="Proteomes" id="UP001580407"/>
    </source>
</evidence>
<dbReference type="PANTHER" id="PTHR43479">
    <property type="entry name" value="ACREF/ENVCD OPERON REPRESSOR-RELATED"/>
    <property type="match status" value="1"/>
</dbReference>
<name>A0ABV5B0Y2_9BACL</name>
<dbReference type="InterPro" id="IPR036271">
    <property type="entry name" value="Tet_transcr_reg_TetR-rel_C_sf"/>
</dbReference>
<dbReference type="InterPro" id="IPR050624">
    <property type="entry name" value="HTH-type_Tx_Regulator"/>
</dbReference>
<evidence type="ECO:0000256" key="2">
    <source>
        <dbReference type="PROSITE-ProRule" id="PRU00335"/>
    </source>
</evidence>
<keyword evidence="5" id="KW-1185">Reference proteome</keyword>
<evidence type="ECO:0000256" key="1">
    <source>
        <dbReference type="ARBA" id="ARBA00023125"/>
    </source>
</evidence>
<dbReference type="InterPro" id="IPR013570">
    <property type="entry name" value="Tscrpt_reg_YsiA_C"/>
</dbReference>
<reference evidence="4 5" key="1">
    <citation type="submission" date="2024-09" db="EMBL/GenBank/DDBJ databases">
        <authorList>
            <person name="Ruan L."/>
        </authorList>
    </citation>
    <scope>NUCLEOTIDE SEQUENCE [LARGE SCALE GENOMIC DNA]</scope>
    <source>
        <strain evidence="4 5">D33</strain>
    </source>
</reference>
<evidence type="ECO:0000313" key="4">
    <source>
        <dbReference type="EMBL" id="MFB5679350.1"/>
    </source>
</evidence>